<evidence type="ECO:0000313" key="4">
    <source>
        <dbReference type="EMBL" id="GAA2361165.1"/>
    </source>
</evidence>
<dbReference type="PANTHER" id="PTHR30483">
    <property type="entry name" value="LEUCINE-SPECIFIC-BINDING PROTEIN"/>
    <property type="match status" value="1"/>
</dbReference>
<gene>
    <name evidence="4" type="ORF">GCM10010170_056400</name>
</gene>
<feature type="domain" description="Leucine-binding protein" evidence="3">
    <location>
        <begin position="48"/>
        <end position="390"/>
    </location>
</feature>
<proteinExistence type="inferred from homology"/>
<dbReference type="PROSITE" id="PS51257">
    <property type="entry name" value="PROKAR_LIPOPROTEIN"/>
    <property type="match status" value="1"/>
</dbReference>
<dbReference type="CDD" id="cd06346">
    <property type="entry name" value="PBP1_ABC_ligand_binding-like"/>
    <property type="match status" value="1"/>
</dbReference>
<protein>
    <submittedName>
        <fullName evidence="4">ABC transporter substrate-binding protein</fullName>
    </submittedName>
</protein>
<dbReference type="Proteomes" id="UP001501444">
    <property type="component" value="Unassembled WGS sequence"/>
</dbReference>
<dbReference type="SUPFAM" id="SSF53822">
    <property type="entry name" value="Periplasmic binding protein-like I"/>
    <property type="match status" value="1"/>
</dbReference>
<evidence type="ECO:0000259" key="3">
    <source>
        <dbReference type="Pfam" id="PF13458"/>
    </source>
</evidence>
<dbReference type="RefSeq" id="WP_344615552.1">
    <property type="nucleotide sequence ID" value="NZ_BAAARV010000051.1"/>
</dbReference>
<name>A0ABP5TTB1_9ACTN</name>
<evidence type="ECO:0000313" key="5">
    <source>
        <dbReference type="Proteomes" id="UP001501444"/>
    </source>
</evidence>
<dbReference type="InterPro" id="IPR051010">
    <property type="entry name" value="BCAA_transport"/>
</dbReference>
<evidence type="ECO:0000256" key="1">
    <source>
        <dbReference type="ARBA" id="ARBA00010062"/>
    </source>
</evidence>
<keyword evidence="5" id="KW-1185">Reference proteome</keyword>
<dbReference type="InterPro" id="IPR028082">
    <property type="entry name" value="Peripla_BP_I"/>
</dbReference>
<dbReference type="EMBL" id="BAAARV010000051">
    <property type="protein sequence ID" value="GAA2361165.1"/>
    <property type="molecule type" value="Genomic_DNA"/>
</dbReference>
<dbReference type="Pfam" id="PF13458">
    <property type="entry name" value="Peripla_BP_6"/>
    <property type="match status" value="1"/>
</dbReference>
<organism evidence="4 5">
    <name type="scientific">Dactylosporangium salmoneum</name>
    <dbReference type="NCBI Taxonomy" id="53361"/>
    <lineage>
        <taxon>Bacteria</taxon>
        <taxon>Bacillati</taxon>
        <taxon>Actinomycetota</taxon>
        <taxon>Actinomycetes</taxon>
        <taxon>Micromonosporales</taxon>
        <taxon>Micromonosporaceae</taxon>
        <taxon>Dactylosporangium</taxon>
    </lineage>
</organism>
<accession>A0ABP5TTB1</accession>
<comment type="caution">
    <text evidence="4">The sequence shown here is derived from an EMBL/GenBank/DDBJ whole genome shotgun (WGS) entry which is preliminary data.</text>
</comment>
<reference evidence="5" key="1">
    <citation type="journal article" date="2019" name="Int. J. Syst. Evol. Microbiol.">
        <title>The Global Catalogue of Microorganisms (GCM) 10K type strain sequencing project: providing services to taxonomists for standard genome sequencing and annotation.</title>
        <authorList>
            <consortium name="The Broad Institute Genomics Platform"/>
            <consortium name="The Broad Institute Genome Sequencing Center for Infectious Disease"/>
            <person name="Wu L."/>
            <person name="Ma J."/>
        </authorList>
    </citation>
    <scope>NUCLEOTIDE SEQUENCE [LARGE SCALE GENOMIC DNA]</scope>
    <source>
        <strain evidence="5">JCM 3272</strain>
    </source>
</reference>
<dbReference type="InterPro" id="IPR028081">
    <property type="entry name" value="Leu-bd"/>
</dbReference>
<sequence>MIRPNLGWRSVAVLSTACLVLGACGDKSDSPSTAATSGGAAAAGDGVLKIGTILPQTGSLAFLGPPEFAGVDLAIKEINDNGGVLGKPVTIQHMDSGDTSTDIATQSVNKLLTDKTDVIIGAASSSVSLSVIDKITGAGVVQISPANTSTAFTTYNDHGLYFRTAPPDTLQGRVLGDLIVQDGNATTGMLVLNDSYGVGLAQNAKAEIESGGGKVVESVTYDPKAADFSADVAKIKAANPDAIAIIGFDETKKIVPKLVEAGLKTKKWYFVDGNIADYSKDFPAGTLNGYKGTQPGAEAKGDFKQKLLGINKDLKDFNYAAESYDATILAALAAEEAKSDNPAEIAKHLITVSKGGEKCTTFKACVDLIKAGKDIDYDGVSGPISFNDAGDPAEATIGIYTYGPDNKLLPDVKYQTGKI</sequence>
<comment type="similarity">
    <text evidence="1">Belongs to the leucine-binding protein family.</text>
</comment>
<evidence type="ECO:0000256" key="2">
    <source>
        <dbReference type="ARBA" id="ARBA00022729"/>
    </source>
</evidence>
<keyword evidence="2" id="KW-0732">Signal</keyword>
<dbReference type="Gene3D" id="3.40.50.2300">
    <property type="match status" value="3"/>
</dbReference>
<dbReference type="PANTHER" id="PTHR30483:SF6">
    <property type="entry name" value="PERIPLASMIC BINDING PROTEIN OF ABC TRANSPORTER FOR NATURAL AMINO ACIDS"/>
    <property type="match status" value="1"/>
</dbReference>